<proteinExistence type="predicted"/>
<name>A0AA39GUB6_9BILA</name>
<dbReference type="InterPro" id="IPR001507">
    <property type="entry name" value="ZP_dom"/>
</dbReference>
<dbReference type="InterPro" id="IPR055355">
    <property type="entry name" value="ZP-C"/>
</dbReference>
<feature type="domain" description="Apple" evidence="4">
    <location>
        <begin position="260"/>
        <end position="337"/>
    </location>
</feature>
<evidence type="ECO:0000313" key="7">
    <source>
        <dbReference type="Proteomes" id="UP001175271"/>
    </source>
</evidence>
<keyword evidence="2" id="KW-0472">Membrane</keyword>
<dbReference type="PROSITE" id="PS50948">
    <property type="entry name" value="PAN"/>
    <property type="match status" value="4"/>
</dbReference>
<evidence type="ECO:0000256" key="2">
    <source>
        <dbReference type="SAM" id="Phobius"/>
    </source>
</evidence>
<dbReference type="SMART" id="SM00473">
    <property type="entry name" value="PAN_AP"/>
    <property type="match status" value="5"/>
</dbReference>
<gene>
    <name evidence="6" type="ORF">QR680_000364</name>
</gene>
<dbReference type="PROSITE" id="PS51034">
    <property type="entry name" value="ZP_2"/>
    <property type="match status" value="1"/>
</dbReference>
<evidence type="ECO:0000259" key="4">
    <source>
        <dbReference type="PROSITE" id="PS50948"/>
    </source>
</evidence>
<evidence type="ECO:0000259" key="5">
    <source>
        <dbReference type="PROSITE" id="PS51034"/>
    </source>
</evidence>
<dbReference type="SMART" id="SM00241">
    <property type="entry name" value="ZP"/>
    <property type="match status" value="1"/>
</dbReference>
<comment type="caution">
    <text evidence="6">The sequence shown here is derived from an EMBL/GenBank/DDBJ whole genome shotgun (WGS) entry which is preliminary data.</text>
</comment>
<keyword evidence="7" id="KW-1185">Reference proteome</keyword>
<evidence type="ECO:0000313" key="6">
    <source>
        <dbReference type="EMBL" id="KAK0393713.1"/>
    </source>
</evidence>
<dbReference type="Gene3D" id="3.50.4.10">
    <property type="entry name" value="Hepatocyte Growth Factor"/>
    <property type="match status" value="3"/>
</dbReference>
<reference evidence="6" key="1">
    <citation type="submission" date="2023-06" db="EMBL/GenBank/DDBJ databases">
        <title>Genomic analysis of the entomopathogenic nematode Steinernema hermaphroditum.</title>
        <authorList>
            <person name="Schwarz E.M."/>
            <person name="Heppert J.K."/>
            <person name="Baniya A."/>
            <person name="Schwartz H.T."/>
            <person name="Tan C.-H."/>
            <person name="Antoshechkin I."/>
            <person name="Sternberg P.W."/>
            <person name="Goodrich-Blair H."/>
            <person name="Dillman A.R."/>
        </authorList>
    </citation>
    <scope>NUCLEOTIDE SEQUENCE</scope>
    <source>
        <strain evidence="6">PS9179</strain>
        <tissue evidence="6">Whole animal</tissue>
    </source>
</reference>
<feature type="chain" id="PRO_5041388226" description="ZP domain-containing protein" evidence="3">
    <location>
        <begin position="19"/>
        <end position="1008"/>
    </location>
</feature>
<dbReference type="InterPro" id="IPR052774">
    <property type="entry name" value="Celegans_DevNeuronal_Protein"/>
</dbReference>
<keyword evidence="3" id="KW-0732">Signal</keyword>
<dbReference type="InterPro" id="IPR042235">
    <property type="entry name" value="ZP-C_dom"/>
</dbReference>
<evidence type="ECO:0000256" key="1">
    <source>
        <dbReference type="ARBA" id="ARBA00023157"/>
    </source>
</evidence>
<keyword evidence="2" id="KW-1133">Transmembrane helix</keyword>
<dbReference type="Pfam" id="PF00024">
    <property type="entry name" value="PAN_1"/>
    <property type="match status" value="4"/>
</dbReference>
<feature type="domain" description="Apple" evidence="4">
    <location>
        <begin position="170"/>
        <end position="253"/>
    </location>
</feature>
<evidence type="ECO:0000256" key="3">
    <source>
        <dbReference type="SAM" id="SignalP"/>
    </source>
</evidence>
<dbReference type="PANTHER" id="PTHR47327">
    <property type="entry name" value="FI18240P1-RELATED"/>
    <property type="match status" value="1"/>
</dbReference>
<dbReference type="Proteomes" id="UP001175271">
    <property type="component" value="Unassembled WGS sequence"/>
</dbReference>
<dbReference type="Gene3D" id="2.60.40.4100">
    <property type="entry name" value="Zona pellucida, ZP-C domain"/>
    <property type="match status" value="1"/>
</dbReference>
<dbReference type="InterPro" id="IPR003609">
    <property type="entry name" value="Pan_app"/>
</dbReference>
<dbReference type="Pfam" id="PF00100">
    <property type="entry name" value="Zona_pellucida"/>
    <property type="match status" value="1"/>
</dbReference>
<dbReference type="SUPFAM" id="SSF57414">
    <property type="entry name" value="Hairpin loop containing domain-like"/>
    <property type="match status" value="4"/>
</dbReference>
<sequence length="1008" mass="112388">MRPLSLLLGFSIFTCVSANQSESDDDVPFDGSEFEALSTGASRSPDNLAIPSLVSTINKLPNGSSAELFDGCGHNGLVPTYLRLPNVYVMGVPSFVSKIDLVTCAKHCTEDIEPLSGENRPCRGFNFQNNNDSPTCEYFDKNTKTGMLNWNAGLRSYYFEKVCLPLPEECRGRAFAFEKRRNQRFVHRVSFNTSVVDDEMGCLDMCLRQAKCYSVNYNRVSRTCELFDGPHNSGATSDRLTESEGVDYFENNCVHEKDRCPGKRLEFFVTKKSEVRGRDVAMGVRSIRGCMRECVEATLFYCRSFEFDSESNECFVVEEGGDQAVPSRNLDLYEPFCTAVDVPCSRPYVFEKVKNRNLIAPNSLSEHLEVDLEECLELCLVNSKCRSFTFSPNGFKCRLLGVTRMDAMTRTVMDVNVDYFELGCSEGVLLRADAVPEDNHHHITHLDEKKTKSTTAYPPQTIPQATCTPNELQVVEHGRTLRQEHRHVHHVRVKDLKQCEMLCEMASIRCQTVAFGTQRHDCFLSSVSVDAHSDLESLTQLNSEFNVYRFIKRNCHSPLPTLVTYPPSSSATTSIFLPSSLSTTSIVHTVPARVTARRLSSATSRSTPLPYPRTIPPSSPLLTPHFHATERAIPRKMENLVSSSTIPAENFEVAVVCLPGGMNVTFRVTGVQRYSGVVYAAERFSSCRTVIEDSQTFSLFLPRPSLNNSCNVLDHNGSLTSVIVLSNDLVLPLDITTKDDLFYEVRCDNDPHELSKTHYGLVIGGPDPKSVRSSTGKGQASKVLLKILKDDKPVENVLLGEKLKAIVESNVEASKLRVVDCSASRIGGPKNSVKLISEGCSLMPQVIGNIRENQNRLEVTLSAFRIDGSEQIDIACNVMVCKERCPKQQPCSRKRRQIVETAADLAIQEDSELQTVDRRLRVFVEREPPQAEDGIRNSYCFSAWTYFSTLGLLFVSLGSLSMFVCIGVRKRRWNNSHCDYDVGVVQIGTSTDGGFPIPVPTTIPRVSC</sequence>
<accession>A0AA39GUB6</accession>
<dbReference type="EMBL" id="JAUCMV010000005">
    <property type="protein sequence ID" value="KAK0393713.1"/>
    <property type="molecule type" value="Genomic_DNA"/>
</dbReference>
<keyword evidence="1" id="KW-1015">Disulfide bond</keyword>
<dbReference type="AlphaFoldDB" id="A0AA39GUB6"/>
<feature type="domain" description="Apple" evidence="4">
    <location>
        <begin position="344"/>
        <end position="424"/>
    </location>
</feature>
<feature type="domain" description="ZP" evidence="5">
    <location>
        <begin position="656"/>
        <end position="898"/>
    </location>
</feature>
<feature type="domain" description="Apple" evidence="4">
    <location>
        <begin position="72"/>
        <end position="163"/>
    </location>
</feature>
<organism evidence="6 7">
    <name type="scientific">Steinernema hermaphroditum</name>
    <dbReference type="NCBI Taxonomy" id="289476"/>
    <lineage>
        <taxon>Eukaryota</taxon>
        <taxon>Metazoa</taxon>
        <taxon>Ecdysozoa</taxon>
        <taxon>Nematoda</taxon>
        <taxon>Chromadorea</taxon>
        <taxon>Rhabditida</taxon>
        <taxon>Tylenchina</taxon>
        <taxon>Panagrolaimomorpha</taxon>
        <taxon>Strongyloidoidea</taxon>
        <taxon>Steinernematidae</taxon>
        <taxon>Steinernema</taxon>
    </lineage>
</organism>
<dbReference type="CDD" id="cd01099">
    <property type="entry name" value="PAN_AP_HGF"/>
    <property type="match status" value="3"/>
</dbReference>
<evidence type="ECO:0008006" key="8">
    <source>
        <dbReference type="Google" id="ProtNLM"/>
    </source>
</evidence>
<protein>
    <recommendedName>
        <fullName evidence="8">ZP domain-containing protein</fullName>
    </recommendedName>
</protein>
<feature type="signal peptide" evidence="3">
    <location>
        <begin position="1"/>
        <end position="18"/>
    </location>
</feature>
<dbReference type="GO" id="GO:0009653">
    <property type="term" value="P:anatomical structure morphogenesis"/>
    <property type="evidence" value="ECO:0007669"/>
    <property type="project" value="TreeGrafter"/>
</dbReference>
<keyword evidence="2" id="KW-0812">Transmembrane</keyword>
<feature type="transmembrane region" description="Helical" evidence="2">
    <location>
        <begin position="944"/>
        <end position="966"/>
    </location>
</feature>
<dbReference type="PANTHER" id="PTHR47327:SF19">
    <property type="entry name" value="CUTICLIN-LIKE"/>
    <property type="match status" value="1"/>
</dbReference>